<comment type="caution">
    <text evidence="2">The sequence shown here is derived from an EMBL/GenBank/DDBJ whole genome shotgun (WGS) entry which is preliminary data.</text>
</comment>
<dbReference type="EMBL" id="CAJFDH010000001">
    <property type="protein sequence ID" value="CAD5206814.1"/>
    <property type="molecule type" value="Genomic_DNA"/>
</dbReference>
<feature type="compositionally biased region" description="Polar residues" evidence="1">
    <location>
        <begin position="32"/>
        <end position="57"/>
    </location>
</feature>
<sequence length="153" mass="16848">MQRKRHAPAGSFRSPITHNRTEAGSPIKKKNCQSVTPLRSGFTTPSSTIGRSSSNKCGTPVVMKISPTKQISESLQTLDFTTASQAPIKLLASKLNAAKTLLRDVDNIVTDEELLNMPVRTERPKETVPDSLDDDLDVDWESVGKLIQEKMKD</sequence>
<feature type="region of interest" description="Disordered" evidence="1">
    <location>
        <begin position="1"/>
        <end position="60"/>
    </location>
</feature>
<dbReference type="EMBL" id="CAJFCW020000001">
    <property type="protein sequence ID" value="CAG9083232.1"/>
    <property type="molecule type" value="Genomic_DNA"/>
</dbReference>
<protein>
    <submittedName>
        <fullName evidence="2">Uncharacterized protein</fullName>
    </submittedName>
</protein>
<dbReference type="Proteomes" id="UP000614601">
    <property type="component" value="Unassembled WGS sequence"/>
</dbReference>
<organism evidence="2 3">
    <name type="scientific">Bursaphelenchus okinawaensis</name>
    <dbReference type="NCBI Taxonomy" id="465554"/>
    <lineage>
        <taxon>Eukaryota</taxon>
        <taxon>Metazoa</taxon>
        <taxon>Ecdysozoa</taxon>
        <taxon>Nematoda</taxon>
        <taxon>Chromadorea</taxon>
        <taxon>Rhabditida</taxon>
        <taxon>Tylenchina</taxon>
        <taxon>Tylenchomorpha</taxon>
        <taxon>Aphelenchoidea</taxon>
        <taxon>Aphelenchoididae</taxon>
        <taxon>Bursaphelenchus</taxon>
    </lineage>
</organism>
<gene>
    <name evidence="2" type="ORF">BOKJ2_LOCUS1498</name>
</gene>
<reference evidence="2" key="1">
    <citation type="submission" date="2020-09" db="EMBL/GenBank/DDBJ databases">
        <authorList>
            <person name="Kikuchi T."/>
        </authorList>
    </citation>
    <scope>NUCLEOTIDE SEQUENCE</scope>
    <source>
        <strain evidence="2">SH1</strain>
    </source>
</reference>
<dbReference type="Proteomes" id="UP000783686">
    <property type="component" value="Unassembled WGS sequence"/>
</dbReference>
<name>A0A811JU64_9BILA</name>
<evidence type="ECO:0000313" key="2">
    <source>
        <dbReference type="EMBL" id="CAD5206814.1"/>
    </source>
</evidence>
<evidence type="ECO:0000256" key="1">
    <source>
        <dbReference type="SAM" id="MobiDB-lite"/>
    </source>
</evidence>
<dbReference type="AlphaFoldDB" id="A0A811JU64"/>
<proteinExistence type="predicted"/>
<accession>A0A811JU64</accession>
<dbReference type="OrthoDB" id="10619424at2759"/>
<evidence type="ECO:0000313" key="3">
    <source>
        <dbReference type="Proteomes" id="UP000614601"/>
    </source>
</evidence>
<keyword evidence="3" id="KW-1185">Reference proteome</keyword>